<dbReference type="PANTHER" id="PTHR39165:SF1">
    <property type="entry name" value="DUF456 DOMAIN-CONTAINING PROTEIN"/>
    <property type="match status" value="1"/>
</dbReference>
<keyword evidence="1" id="KW-1133">Transmembrane helix</keyword>
<sequence length="161" mass="17980">MVDILIWIVIAALFILSFVGLIYPIIPGVLVLWVGFLLYQFFINADELNLIFWIAMGLFTVALFVADIIANSYFVKKYGGSKWGERGAAIAVIIGSFIIPPFGIIIVPFVVVFIIEMLQQRTLMDAFKASIGSLFGFLGGTIAKFVIQVIMIIWFFVVVLF</sequence>
<proteinExistence type="predicted"/>
<evidence type="ECO:0000256" key="1">
    <source>
        <dbReference type="SAM" id="Phobius"/>
    </source>
</evidence>
<evidence type="ECO:0000313" key="2">
    <source>
        <dbReference type="EMBL" id="AXI07980.1"/>
    </source>
</evidence>
<protein>
    <submittedName>
        <fullName evidence="2">DUF456 domain-containing protein</fullName>
    </submittedName>
</protein>
<dbReference type="PANTHER" id="PTHR39165">
    <property type="entry name" value="IG HYPOTHETICAL 17883"/>
    <property type="match status" value="1"/>
</dbReference>
<feature type="transmembrane region" description="Helical" evidence="1">
    <location>
        <begin position="87"/>
        <end position="115"/>
    </location>
</feature>
<dbReference type="RefSeq" id="WP_114915274.1">
    <property type="nucleotide sequence ID" value="NZ_CP024848.1"/>
</dbReference>
<dbReference type="EMBL" id="CP024848">
    <property type="protein sequence ID" value="AXI07980.1"/>
    <property type="molecule type" value="Genomic_DNA"/>
</dbReference>
<feature type="transmembrane region" description="Helical" evidence="1">
    <location>
        <begin position="51"/>
        <end position="75"/>
    </location>
</feature>
<feature type="transmembrane region" description="Helical" evidence="1">
    <location>
        <begin position="6"/>
        <end position="39"/>
    </location>
</feature>
<evidence type="ECO:0000313" key="3">
    <source>
        <dbReference type="Proteomes" id="UP000253908"/>
    </source>
</evidence>
<accession>A0A345PDA0</accession>
<dbReference type="OrthoDB" id="9808460at2"/>
<dbReference type="InterPro" id="IPR007403">
    <property type="entry name" value="DUF456"/>
</dbReference>
<organism evidence="2 3">
    <name type="scientific">Oceanobacillus zhaokaii</name>
    <dbReference type="NCBI Taxonomy" id="2052660"/>
    <lineage>
        <taxon>Bacteria</taxon>
        <taxon>Bacillati</taxon>
        <taxon>Bacillota</taxon>
        <taxon>Bacilli</taxon>
        <taxon>Bacillales</taxon>
        <taxon>Bacillaceae</taxon>
        <taxon>Oceanobacillus</taxon>
    </lineage>
</organism>
<feature type="transmembrane region" description="Helical" evidence="1">
    <location>
        <begin position="135"/>
        <end position="160"/>
    </location>
</feature>
<keyword evidence="1" id="KW-0472">Membrane</keyword>
<dbReference type="AlphaFoldDB" id="A0A345PDA0"/>
<gene>
    <name evidence="2" type="ORF">CUC15_02840</name>
</gene>
<keyword evidence="1" id="KW-0812">Transmembrane</keyword>
<dbReference type="Proteomes" id="UP000253908">
    <property type="component" value="Chromosome"/>
</dbReference>
<dbReference type="KEGG" id="ocn:CUC15_02840"/>
<name>A0A345PDA0_9BACI</name>
<reference evidence="3" key="1">
    <citation type="submission" date="2017-11" db="EMBL/GenBank/DDBJ databases">
        <authorList>
            <person name="Zhu W."/>
        </authorList>
    </citation>
    <scope>NUCLEOTIDE SEQUENCE [LARGE SCALE GENOMIC DNA]</scope>
    <source>
        <strain evidence="3">160</strain>
    </source>
</reference>
<dbReference type="Pfam" id="PF04306">
    <property type="entry name" value="DUF456"/>
    <property type="match status" value="1"/>
</dbReference>
<keyword evidence="3" id="KW-1185">Reference proteome</keyword>